<sequence>MEIPKFNISDYSKLISKTQMPPPQMEWENGVMVEVVEKTSVSFLEEVYSNPSPLTLGSSSQITRVTGNIEFDLKKYNRNSLTLMNFEFTGVVSLSGDHEMKFNLGEKIILKDCKFLKPLIFNNCISDDTKPKDFSQKSGAIEIINGSYILLRISKCIFPFGIDIYAEEGEKLEIDWFESLSNHFPKAGYNFENVIFKSKLDITGDTIENIGVDFRNCISKCQTRISSVNSPSIAFVGTDSIFEKDIRIWSGNLNGLIWNYGEFYGEIDITAVKLEKYFSIIGSIFNDKFLFKRKDNGEQVRNMTLPEEIWIQDSQFKNGIEFQGDNFKTNKLSIRFSEKSSGVIDFRNTFFKEVTLKGNNFNNSLFLRDCSYDKLILTHLFNKSLISFNNNNPELNDGVPEEFLIQNSNLGNTEFYDFDFLIYPVVRIIDSRFDNIFVNGVEWFEPQNLEVDEKEQNNTKALSQKREIYRQLKLAAEKQSDRITALLFKGREIQVHDKYLRSKRKINLIATEKQSFINRIKKVKLASIISRFSNYIKYQSDKISILLGETNDHGQNWIKPLFSITLISTGIFPLLFIMADPEINFWPDFSFDGWNFFWAKVSEHGSLWPQLFNPTRRVSYLFETIEHPFWVYFLDGLQRIVLAFFIFQIVSAFRKFVK</sequence>
<reference evidence="2" key="1">
    <citation type="journal article" date="2019" name="Int. J. Syst. Evol. Microbiol.">
        <title>The Global Catalogue of Microorganisms (GCM) 10K type strain sequencing project: providing services to taxonomists for standard genome sequencing and annotation.</title>
        <authorList>
            <consortium name="The Broad Institute Genomics Platform"/>
            <consortium name="The Broad Institute Genome Sequencing Center for Infectious Disease"/>
            <person name="Wu L."/>
            <person name="Ma J."/>
        </authorList>
    </citation>
    <scope>NUCLEOTIDE SEQUENCE [LARGE SCALE GENOMIC DNA]</scope>
    <source>
        <strain evidence="2">CGMCC 4.7466</strain>
    </source>
</reference>
<comment type="caution">
    <text evidence="1">The sequence shown here is derived from an EMBL/GenBank/DDBJ whole genome shotgun (WGS) entry which is preliminary data.</text>
</comment>
<keyword evidence="2" id="KW-1185">Reference proteome</keyword>
<dbReference type="EMBL" id="JBHSJJ010000004">
    <property type="protein sequence ID" value="MFC4871742.1"/>
    <property type="molecule type" value="Genomic_DNA"/>
</dbReference>
<name>A0ABV9SZU8_9BACT</name>
<proteinExistence type="predicted"/>
<dbReference type="RefSeq" id="WP_377063502.1">
    <property type="nucleotide sequence ID" value="NZ_JBHSJJ010000004.1"/>
</dbReference>
<evidence type="ECO:0000313" key="1">
    <source>
        <dbReference type="EMBL" id="MFC4871742.1"/>
    </source>
</evidence>
<accession>A0ABV9SZU8</accession>
<organism evidence="1 2">
    <name type="scientific">Negadavirga shengliensis</name>
    <dbReference type="NCBI Taxonomy" id="1389218"/>
    <lineage>
        <taxon>Bacteria</taxon>
        <taxon>Pseudomonadati</taxon>
        <taxon>Bacteroidota</taxon>
        <taxon>Cytophagia</taxon>
        <taxon>Cytophagales</taxon>
        <taxon>Cyclobacteriaceae</taxon>
        <taxon>Negadavirga</taxon>
    </lineage>
</organism>
<gene>
    <name evidence="1" type="ORF">ACFPFU_08600</name>
</gene>
<evidence type="ECO:0000313" key="2">
    <source>
        <dbReference type="Proteomes" id="UP001595818"/>
    </source>
</evidence>
<protein>
    <submittedName>
        <fullName evidence="1">Uncharacterized protein</fullName>
    </submittedName>
</protein>
<dbReference type="Proteomes" id="UP001595818">
    <property type="component" value="Unassembled WGS sequence"/>
</dbReference>